<keyword evidence="1" id="KW-0472">Membrane</keyword>
<feature type="transmembrane region" description="Helical" evidence="1">
    <location>
        <begin position="222"/>
        <end position="243"/>
    </location>
</feature>
<feature type="transmembrane region" description="Helical" evidence="1">
    <location>
        <begin position="6"/>
        <end position="28"/>
    </location>
</feature>
<feature type="transmembrane region" description="Helical" evidence="1">
    <location>
        <begin position="103"/>
        <end position="127"/>
    </location>
</feature>
<keyword evidence="1" id="KW-0812">Transmembrane</keyword>
<feature type="transmembrane region" description="Helical" evidence="1">
    <location>
        <begin position="147"/>
        <end position="172"/>
    </location>
</feature>
<feature type="transmembrane region" description="Helical" evidence="1">
    <location>
        <begin position="330"/>
        <end position="349"/>
    </location>
</feature>
<feature type="transmembrane region" description="Helical" evidence="1">
    <location>
        <begin position="303"/>
        <end position="323"/>
    </location>
</feature>
<gene>
    <name evidence="2" type="ORF">CLV71_107301</name>
</gene>
<sequence length="443" mass="47215">MKELYRGAIAGFFGGLVFGAAMAVYGTLPTVAGIVRTDSAVVGFAVHMVFAVIIGAGFGLIAARQRQLVLWGLLYGASWWFLGPLTLLPLLRGELVNWDLSTARALVPSLIGHLCYGMAVAFAYLVLRGDQIPARPAGKVVLRGGVAGAIAGILCLLGSGFLIGVAAGLLYPYLFRTRENTGPALVRGTVYGFMWWVLFALTAEPLLLDVELDWARPPIDQLPGYVLLGSLTAVLYTWLGALARRLFVDDVRQFTVESPGTRGLRAVGYGAAAGLVGGALFTVVMVVVGVLPTVASMVGSSDPVVGLVVHLVISQIIGVSYAVLFRRQSFSVASGIGWGVCYGLFWWVLGNLTLLPAFTGNPVRWDPAALSAGFPSLAGHLAYGAALGAVYYWLETRTNPWWMTRNAVEEARLEGRRAQYLGSAPALWTLTVFIAISVPVLIP</sequence>
<dbReference type="RefSeq" id="WP_133904625.1">
    <property type="nucleotide sequence ID" value="NZ_SOCP01000007.1"/>
</dbReference>
<feature type="transmembrane region" description="Helical" evidence="1">
    <location>
        <begin position="369"/>
        <end position="394"/>
    </location>
</feature>
<keyword evidence="3" id="KW-1185">Reference proteome</keyword>
<evidence type="ECO:0000256" key="1">
    <source>
        <dbReference type="SAM" id="Phobius"/>
    </source>
</evidence>
<protein>
    <submittedName>
        <fullName evidence="2">Uncharacterized protein</fullName>
    </submittedName>
</protein>
<feature type="transmembrane region" description="Helical" evidence="1">
    <location>
        <begin position="40"/>
        <end position="62"/>
    </location>
</feature>
<evidence type="ECO:0000313" key="3">
    <source>
        <dbReference type="Proteomes" id="UP000294927"/>
    </source>
</evidence>
<organism evidence="2 3">
    <name type="scientific">Actinophytocola oryzae</name>
    <dbReference type="NCBI Taxonomy" id="502181"/>
    <lineage>
        <taxon>Bacteria</taxon>
        <taxon>Bacillati</taxon>
        <taxon>Actinomycetota</taxon>
        <taxon>Actinomycetes</taxon>
        <taxon>Pseudonocardiales</taxon>
        <taxon>Pseudonocardiaceae</taxon>
    </lineage>
</organism>
<keyword evidence="1" id="KW-1133">Transmembrane helix</keyword>
<dbReference type="AlphaFoldDB" id="A0A4R7VKF2"/>
<evidence type="ECO:0000313" key="2">
    <source>
        <dbReference type="EMBL" id="TDV49953.1"/>
    </source>
</evidence>
<feature type="transmembrane region" description="Helical" evidence="1">
    <location>
        <begin position="264"/>
        <end position="291"/>
    </location>
</feature>
<dbReference type="OrthoDB" id="5644717at2"/>
<feature type="transmembrane region" description="Helical" evidence="1">
    <location>
        <begin position="420"/>
        <end position="442"/>
    </location>
</feature>
<proteinExistence type="predicted"/>
<reference evidence="2 3" key="1">
    <citation type="submission" date="2019-03" db="EMBL/GenBank/DDBJ databases">
        <title>Genomic Encyclopedia of Archaeal and Bacterial Type Strains, Phase II (KMG-II): from individual species to whole genera.</title>
        <authorList>
            <person name="Goeker M."/>
        </authorList>
    </citation>
    <scope>NUCLEOTIDE SEQUENCE [LARGE SCALE GENOMIC DNA]</scope>
    <source>
        <strain evidence="2 3">DSM 45499</strain>
    </source>
</reference>
<accession>A0A4R7VKF2</accession>
<name>A0A4R7VKF2_9PSEU</name>
<dbReference type="EMBL" id="SOCP01000007">
    <property type="protein sequence ID" value="TDV49953.1"/>
    <property type="molecule type" value="Genomic_DNA"/>
</dbReference>
<comment type="caution">
    <text evidence="2">The sequence shown here is derived from an EMBL/GenBank/DDBJ whole genome shotgun (WGS) entry which is preliminary data.</text>
</comment>
<dbReference type="Proteomes" id="UP000294927">
    <property type="component" value="Unassembled WGS sequence"/>
</dbReference>
<feature type="transmembrane region" description="Helical" evidence="1">
    <location>
        <begin position="68"/>
        <end position="91"/>
    </location>
</feature>